<evidence type="ECO:0000313" key="4">
    <source>
        <dbReference type="Proteomes" id="UP001595840"/>
    </source>
</evidence>
<feature type="transmembrane region" description="Helical" evidence="1">
    <location>
        <begin position="54"/>
        <end position="72"/>
    </location>
</feature>
<dbReference type="InterPro" id="IPR039447">
    <property type="entry name" value="UreH-like_TM_dom"/>
</dbReference>
<dbReference type="RefSeq" id="WP_290265570.1">
    <property type="nucleotide sequence ID" value="NZ_JAUFQG010000006.1"/>
</dbReference>
<name>A0ABV8V2V2_9GAMM</name>
<protein>
    <submittedName>
        <fullName evidence="3">Sulfite exporter TauE/SafE family protein</fullName>
    </submittedName>
</protein>
<gene>
    <name evidence="3" type="ORF">ACFOX3_07855</name>
</gene>
<comment type="caution">
    <text evidence="3">The sequence shown here is derived from an EMBL/GenBank/DDBJ whole genome shotgun (WGS) entry which is preliminary data.</text>
</comment>
<proteinExistence type="predicted"/>
<dbReference type="PANTHER" id="PTHR42208:SF1">
    <property type="entry name" value="HEAVY METAL TRANSPORTER"/>
    <property type="match status" value="1"/>
</dbReference>
<feature type="transmembrane region" description="Helical" evidence="1">
    <location>
        <begin position="131"/>
        <end position="154"/>
    </location>
</feature>
<keyword evidence="1" id="KW-0812">Transmembrane</keyword>
<evidence type="ECO:0000313" key="3">
    <source>
        <dbReference type="EMBL" id="MFC4362211.1"/>
    </source>
</evidence>
<accession>A0ABV8V2V2</accession>
<feature type="domain" description="Urease accessory protein UreH-like transmembrane" evidence="2">
    <location>
        <begin position="10"/>
        <end position="210"/>
    </location>
</feature>
<feature type="transmembrane region" description="Helical" evidence="1">
    <location>
        <begin position="78"/>
        <end position="98"/>
    </location>
</feature>
<dbReference type="Pfam" id="PF13386">
    <property type="entry name" value="DsbD_2"/>
    <property type="match status" value="1"/>
</dbReference>
<dbReference type="Proteomes" id="UP001595840">
    <property type="component" value="Unassembled WGS sequence"/>
</dbReference>
<sequence>MELGFAALSVFVVGLMGAGHCLGMCGGIVGALSMAAASSRERWQRLFLYNIGRLFSYSLLGAAVGLTGYVFAQFLGPWLRVLAGILLILMGLYLANWWRALVWLEKGGAYLWRFLQPLGRKLLPLNAAWQALPLGMLWGFLPCGLVYTALAFAASQGDGISGALVMFAFGLGTLPAIIVSGALSVQLQRLLANSSLRTVMALLLIAFGVWTSLVALSHASHGNHSAASPASFSASPQQHPHH</sequence>
<organism evidence="3 4">
    <name type="scientific">Simiduia curdlanivorans</name>
    <dbReference type="NCBI Taxonomy" id="1492769"/>
    <lineage>
        <taxon>Bacteria</taxon>
        <taxon>Pseudomonadati</taxon>
        <taxon>Pseudomonadota</taxon>
        <taxon>Gammaproteobacteria</taxon>
        <taxon>Cellvibrionales</taxon>
        <taxon>Cellvibrionaceae</taxon>
        <taxon>Simiduia</taxon>
    </lineage>
</organism>
<feature type="transmembrane region" description="Helical" evidence="1">
    <location>
        <begin position="160"/>
        <end position="187"/>
    </location>
</feature>
<keyword evidence="1" id="KW-0472">Membrane</keyword>
<evidence type="ECO:0000256" key="1">
    <source>
        <dbReference type="SAM" id="Phobius"/>
    </source>
</evidence>
<feature type="transmembrane region" description="Helical" evidence="1">
    <location>
        <begin position="199"/>
        <end position="219"/>
    </location>
</feature>
<reference evidence="4" key="1">
    <citation type="journal article" date="2019" name="Int. J. Syst. Evol. Microbiol.">
        <title>The Global Catalogue of Microorganisms (GCM) 10K type strain sequencing project: providing services to taxonomists for standard genome sequencing and annotation.</title>
        <authorList>
            <consortium name="The Broad Institute Genomics Platform"/>
            <consortium name="The Broad Institute Genome Sequencing Center for Infectious Disease"/>
            <person name="Wu L."/>
            <person name="Ma J."/>
        </authorList>
    </citation>
    <scope>NUCLEOTIDE SEQUENCE [LARGE SCALE GENOMIC DNA]</scope>
    <source>
        <strain evidence="4">CECT 8570</strain>
    </source>
</reference>
<keyword evidence="4" id="KW-1185">Reference proteome</keyword>
<feature type="transmembrane region" description="Helical" evidence="1">
    <location>
        <begin position="6"/>
        <end position="33"/>
    </location>
</feature>
<dbReference type="EMBL" id="JBHSCX010000005">
    <property type="protein sequence ID" value="MFC4362211.1"/>
    <property type="molecule type" value="Genomic_DNA"/>
</dbReference>
<evidence type="ECO:0000259" key="2">
    <source>
        <dbReference type="Pfam" id="PF13386"/>
    </source>
</evidence>
<keyword evidence="1" id="KW-1133">Transmembrane helix</keyword>
<dbReference type="PANTHER" id="PTHR42208">
    <property type="entry name" value="HEAVY METAL TRANSPORTER-RELATED"/>
    <property type="match status" value="1"/>
</dbReference>